<reference evidence="2" key="1">
    <citation type="submission" date="2018-11" db="EMBL/GenBank/DDBJ databases">
        <title>Complete genome sequence of Paenibacillus sp. ML311-T8.</title>
        <authorList>
            <person name="Nam Y.-D."/>
            <person name="Kang J."/>
            <person name="Chung W.-H."/>
            <person name="Park Y.S."/>
        </authorList>
    </citation>
    <scope>NUCLEOTIDE SEQUENCE [LARGE SCALE GENOMIC DNA]</scope>
    <source>
        <strain evidence="2">ML311-T8</strain>
    </source>
</reference>
<evidence type="ECO:0000313" key="2">
    <source>
        <dbReference type="Proteomes" id="UP000426246"/>
    </source>
</evidence>
<name>A0A6B8RNF6_9BACL</name>
<dbReference type="AlphaFoldDB" id="A0A6B8RNF6"/>
<gene>
    <name evidence="1" type="ORF">EHS13_23045</name>
</gene>
<accession>A0A6B8RNF6</accession>
<dbReference type="KEGG" id="ppsc:EHS13_23045"/>
<sequence length="92" mass="10732">MDSLKYTYEKLVIEDDKLSKQLNTTELCTTAIIHYMFRYGNLIDKLWVEHILEAVHQIEVGLRKEVLTLRLEKALVACELQISHHGITESTF</sequence>
<keyword evidence="2" id="KW-1185">Reference proteome</keyword>
<evidence type="ECO:0000313" key="1">
    <source>
        <dbReference type="EMBL" id="QGQ97559.1"/>
    </source>
</evidence>
<dbReference type="OrthoDB" id="2472809at2"/>
<dbReference type="RefSeq" id="WP_155702664.1">
    <property type="nucleotide sequence ID" value="NZ_CP034235.1"/>
</dbReference>
<proteinExistence type="predicted"/>
<organism evidence="1 2">
    <name type="scientific">Paenibacillus psychroresistens</name>
    <dbReference type="NCBI Taxonomy" id="1778678"/>
    <lineage>
        <taxon>Bacteria</taxon>
        <taxon>Bacillati</taxon>
        <taxon>Bacillota</taxon>
        <taxon>Bacilli</taxon>
        <taxon>Bacillales</taxon>
        <taxon>Paenibacillaceae</taxon>
        <taxon>Paenibacillus</taxon>
    </lineage>
</organism>
<protein>
    <submittedName>
        <fullName evidence="1">Uncharacterized protein</fullName>
    </submittedName>
</protein>
<dbReference type="EMBL" id="CP034235">
    <property type="protein sequence ID" value="QGQ97559.1"/>
    <property type="molecule type" value="Genomic_DNA"/>
</dbReference>
<dbReference type="Proteomes" id="UP000426246">
    <property type="component" value="Chromosome"/>
</dbReference>